<reference evidence="1 2" key="1">
    <citation type="submission" date="2020-06" db="EMBL/GenBank/DDBJ databases">
        <title>REHAB project genomes.</title>
        <authorList>
            <person name="Shaw L.P."/>
        </authorList>
    </citation>
    <scope>NUCLEOTIDE SEQUENCE [LARGE SCALE GENOMIC DNA]</scope>
    <source>
        <strain evidence="1 2">RHBSTW-00116</strain>
    </source>
</reference>
<accession>A0A7W3D3K1</accession>
<sequence>MAISGKVKIKSINGITPEGDGWNRRLEVDFDDMEISEAFKADEIVGEYSVDDLLEAIGDADVATWLSEQGYEVSLG</sequence>
<comment type="caution">
    <text evidence="1">The sequence shown here is derived from an EMBL/GenBank/DDBJ whole genome shotgun (WGS) entry which is preliminary data.</text>
</comment>
<dbReference type="AlphaFoldDB" id="A0A7W3D3K1"/>
<organism evidence="1 2">
    <name type="scientific">Citrobacter freundii</name>
    <dbReference type="NCBI Taxonomy" id="546"/>
    <lineage>
        <taxon>Bacteria</taxon>
        <taxon>Pseudomonadati</taxon>
        <taxon>Pseudomonadota</taxon>
        <taxon>Gammaproteobacteria</taxon>
        <taxon>Enterobacterales</taxon>
        <taxon>Enterobacteriaceae</taxon>
        <taxon>Citrobacter</taxon>
        <taxon>Citrobacter freundii complex</taxon>
    </lineage>
</organism>
<proteinExistence type="predicted"/>
<gene>
    <name evidence="1" type="ORF">HV077_08145</name>
</gene>
<dbReference type="EMBL" id="JABXRI010000001">
    <property type="protein sequence ID" value="MBA8062367.1"/>
    <property type="molecule type" value="Genomic_DNA"/>
</dbReference>
<evidence type="ECO:0000313" key="2">
    <source>
        <dbReference type="Proteomes" id="UP000591803"/>
    </source>
</evidence>
<protein>
    <submittedName>
        <fullName evidence="1">Uncharacterized protein</fullName>
    </submittedName>
</protein>
<name>A0A7W3D3K1_CITFR</name>
<dbReference type="Proteomes" id="UP000591803">
    <property type="component" value="Unassembled WGS sequence"/>
</dbReference>
<evidence type="ECO:0000313" key="1">
    <source>
        <dbReference type="EMBL" id="MBA8062367.1"/>
    </source>
</evidence>